<proteinExistence type="predicted"/>
<dbReference type="InterPro" id="IPR003953">
    <property type="entry name" value="FAD-dep_OxRdtase_2_FAD-bd"/>
</dbReference>
<dbReference type="GO" id="GO:0009055">
    <property type="term" value="F:electron transfer activity"/>
    <property type="evidence" value="ECO:0007669"/>
    <property type="project" value="TreeGrafter"/>
</dbReference>
<keyword evidence="7" id="KW-1185">Reference proteome</keyword>
<keyword evidence="3" id="KW-0285">Flavoprotein</keyword>
<organism evidence="6 7">
    <name type="scientific">Candidatus Thiodictyon syntrophicum</name>
    <dbReference type="NCBI Taxonomy" id="1166950"/>
    <lineage>
        <taxon>Bacteria</taxon>
        <taxon>Pseudomonadati</taxon>
        <taxon>Pseudomonadota</taxon>
        <taxon>Gammaproteobacteria</taxon>
        <taxon>Chromatiales</taxon>
        <taxon>Chromatiaceae</taxon>
        <taxon>Thiodictyon</taxon>
    </lineage>
</organism>
<dbReference type="NCBIfam" id="TIGR02061">
    <property type="entry name" value="aprA"/>
    <property type="match status" value="1"/>
</dbReference>
<evidence type="ECO:0000256" key="1">
    <source>
        <dbReference type="ARBA" id="ARBA00001974"/>
    </source>
</evidence>
<evidence type="ECO:0000313" key="7">
    <source>
        <dbReference type="Proteomes" id="UP000232638"/>
    </source>
</evidence>
<dbReference type="GO" id="GO:0009061">
    <property type="term" value="P:anaerobic respiration"/>
    <property type="evidence" value="ECO:0007669"/>
    <property type="project" value="TreeGrafter"/>
</dbReference>
<dbReference type="Proteomes" id="UP000232638">
    <property type="component" value="Chromosome"/>
</dbReference>
<evidence type="ECO:0000256" key="3">
    <source>
        <dbReference type="ARBA" id="ARBA00022630"/>
    </source>
</evidence>
<dbReference type="GO" id="GO:0005886">
    <property type="term" value="C:plasma membrane"/>
    <property type="evidence" value="ECO:0007669"/>
    <property type="project" value="TreeGrafter"/>
</dbReference>
<dbReference type="PIRSF" id="PIRSF000171">
    <property type="entry name" value="SDHA_APRA_LASPO"/>
    <property type="match status" value="1"/>
</dbReference>
<dbReference type="SUPFAM" id="SSF51905">
    <property type="entry name" value="FAD/NAD(P)-binding domain"/>
    <property type="match status" value="1"/>
</dbReference>
<dbReference type="SUPFAM" id="SSF56425">
    <property type="entry name" value="Succinate dehydrogenase/fumarate reductase flavoprotein, catalytic domain"/>
    <property type="match status" value="1"/>
</dbReference>
<accession>A0A2K8UBE1</accession>
<gene>
    <name evidence="6" type="ORF">THSYN_16400</name>
</gene>
<keyword evidence="4" id="KW-0560">Oxidoreductase</keyword>
<dbReference type="InterPro" id="IPR036188">
    <property type="entry name" value="FAD/NAD-bd_sf"/>
</dbReference>
<dbReference type="Gene3D" id="3.50.50.60">
    <property type="entry name" value="FAD/NAD(P)-binding domain"/>
    <property type="match status" value="1"/>
</dbReference>
<dbReference type="GO" id="GO:0050660">
    <property type="term" value="F:flavin adenine dinucleotide binding"/>
    <property type="evidence" value="ECO:0007669"/>
    <property type="project" value="TreeGrafter"/>
</dbReference>
<dbReference type="InterPro" id="IPR011803">
    <property type="entry name" value="AprA"/>
</dbReference>
<evidence type="ECO:0000256" key="2">
    <source>
        <dbReference type="ARBA" id="ARBA00005163"/>
    </source>
</evidence>
<dbReference type="InterPro" id="IPR037099">
    <property type="entry name" value="Fum_R/Succ_DH_flav-like_C_sf"/>
</dbReference>
<dbReference type="PANTHER" id="PTHR11632:SF51">
    <property type="entry name" value="SUCCINATE DEHYDROGENASE [UBIQUINONE] FLAVOPROTEIN SUBUNIT, MITOCHONDRIAL"/>
    <property type="match status" value="1"/>
</dbReference>
<dbReference type="PANTHER" id="PTHR11632">
    <property type="entry name" value="SUCCINATE DEHYDROGENASE 2 FLAVOPROTEIN SUBUNIT"/>
    <property type="match status" value="1"/>
</dbReference>
<sequence>MRMSQGTFEDPTVVQEELDILLIGGGMACCGAAYEMMRWAEALKAETGTELKIKLVDKAAMDRSGAVAQGLSAINTYIGSEQDPADYARMVSNDLMGITRDDLAYDLGRNVDDSVHLFEEWGLPIWKTDADGVRHDGAESLKEGLPLLKDGGKPVRSGKWQIMINGESYKWIVAEAAKKALGLSRIEERIFIVKLINDKNDPSRIAGAVGFSVRTNTIHVYKAKAVLLAAGGCVNLFRPRSVGEGTGRAWYPVWNAGSTYAMAAEAGAEMTMMENRFVPARFKDGYGPVGAWFLLFKAKATNAYGEDYMVKNKEMLNDYPPYGQAAVPASCLRNHLMLKEMKEGRGPIYMDTVSALAKLRETLTPKEVKHLEAEAWEDFLDMCIGQCGIWVGENIEPEKKNSELIPTEPYLLGSHSGCCGIWVSGPTDVGAPTADEGDYDGVPAHLPRGWNWGYRSMTTVKGLFTAGDGVGASGHKFSSGSHTEGRLASKAMIQYALDNKDWTPELDTPVEQLATEIYQPVRNYLANKDYSTAIDINPNYITPKMLQFRLQKIMDEYVAGTSTYYNTNDKMLEVAEYKLGMLKEDSLKMRAKDLHELLRAWENYHRIITAEAHMKHIQFREESRYPGFYYRTDKNFVDEENWHCFVNSIYDKNTKQWTCFKRKHVDLVDKSKLFKAAAH</sequence>
<dbReference type="InterPro" id="IPR030664">
    <property type="entry name" value="SdhA/FrdA/AprA"/>
</dbReference>
<dbReference type="EMBL" id="CP020370">
    <property type="protein sequence ID" value="AUB82371.1"/>
    <property type="molecule type" value="Genomic_DNA"/>
</dbReference>
<dbReference type="GO" id="GO:0000104">
    <property type="term" value="F:succinate dehydrogenase activity"/>
    <property type="evidence" value="ECO:0007669"/>
    <property type="project" value="TreeGrafter"/>
</dbReference>
<evidence type="ECO:0000259" key="5">
    <source>
        <dbReference type="Pfam" id="PF00890"/>
    </source>
</evidence>
<dbReference type="Pfam" id="PF00890">
    <property type="entry name" value="FAD_binding_2"/>
    <property type="match status" value="1"/>
</dbReference>
<dbReference type="AlphaFoldDB" id="A0A2K8UBE1"/>
<feature type="domain" description="FAD-dependent oxidoreductase 2 FAD-binding" evidence="5">
    <location>
        <begin position="19"/>
        <end position="279"/>
    </location>
</feature>
<comment type="pathway">
    <text evidence="2">Carbohydrate metabolism; tricarboxylic acid cycle.</text>
</comment>
<protein>
    <submittedName>
        <fullName evidence="6">Adenylyl-sulfate reductase subunit alpha</fullName>
    </submittedName>
</protein>
<comment type="cofactor">
    <cofactor evidence="1">
        <name>FAD</name>
        <dbReference type="ChEBI" id="CHEBI:57692"/>
    </cofactor>
</comment>
<dbReference type="SUPFAM" id="SSF46977">
    <property type="entry name" value="Succinate dehydrogenase/fumarate reductase flavoprotein C-terminal domain"/>
    <property type="match status" value="1"/>
</dbReference>
<name>A0A2K8UBE1_9GAMM</name>
<reference evidence="6 7" key="1">
    <citation type="submission" date="2017-03" db="EMBL/GenBank/DDBJ databases">
        <title>Complete genome sequence of Candidatus 'Thiodictyon syntrophicum' sp. nov. strain Cad16T, a photolithoautotroph purple sulfur bacterium isolated from an alpine meromictic lake.</title>
        <authorList>
            <person name="Luedin S.M."/>
            <person name="Pothier J.F."/>
            <person name="Danza F."/>
            <person name="Storelli N."/>
            <person name="Wittwer M."/>
            <person name="Tonolla M."/>
        </authorList>
    </citation>
    <scope>NUCLEOTIDE SEQUENCE [LARGE SCALE GENOMIC DNA]</scope>
    <source>
        <strain evidence="6 7">Cad16T</strain>
    </source>
</reference>
<dbReference type="Gene3D" id="3.90.700.10">
    <property type="entry name" value="Succinate dehydrogenase/fumarate reductase flavoprotein, catalytic domain"/>
    <property type="match status" value="1"/>
</dbReference>
<evidence type="ECO:0000256" key="4">
    <source>
        <dbReference type="ARBA" id="ARBA00023002"/>
    </source>
</evidence>
<evidence type="ECO:0000313" key="6">
    <source>
        <dbReference type="EMBL" id="AUB82371.1"/>
    </source>
</evidence>
<dbReference type="KEGG" id="tsy:THSYN_16400"/>
<dbReference type="InterPro" id="IPR027477">
    <property type="entry name" value="Succ_DH/fumarate_Rdtase_cat_sf"/>
</dbReference>